<dbReference type="CDD" id="cd02440">
    <property type="entry name" value="AdoMet_MTases"/>
    <property type="match status" value="1"/>
</dbReference>
<evidence type="ECO:0000256" key="2">
    <source>
        <dbReference type="ARBA" id="ARBA00022603"/>
    </source>
</evidence>
<keyword evidence="6" id="KW-1185">Reference proteome</keyword>
<proteinExistence type="inferred from homology"/>
<dbReference type="Pfam" id="PF08241">
    <property type="entry name" value="Methyltransf_11"/>
    <property type="match status" value="1"/>
</dbReference>
<evidence type="ECO:0000313" key="5">
    <source>
        <dbReference type="EMBL" id="MCW3485625.1"/>
    </source>
</evidence>
<name>A0ABT3INS7_9BACT</name>
<accession>A0ABT3INS7</accession>
<dbReference type="Gene3D" id="3.40.50.150">
    <property type="entry name" value="Vaccinia Virus protein VP39"/>
    <property type="match status" value="1"/>
</dbReference>
<comment type="caution">
    <text evidence="5">The sequence shown here is derived from an EMBL/GenBank/DDBJ whole genome shotgun (WGS) entry which is preliminary data.</text>
</comment>
<dbReference type="PANTHER" id="PTHR44942">
    <property type="entry name" value="METHYLTRANSF_11 DOMAIN-CONTAINING PROTEIN"/>
    <property type="match status" value="1"/>
</dbReference>
<dbReference type="InterPro" id="IPR013216">
    <property type="entry name" value="Methyltransf_11"/>
</dbReference>
<dbReference type="InterPro" id="IPR051052">
    <property type="entry name" value="Diverse_substrate_MTase"/>
</dbReference>
<reference evidence="5 6" key="1">
    <citation type="submission" date="2022-10" db="EMBL/GenBank/DDBJ databases">
        <title>Chitinophaga nivalis PC15 sp. nov., isolated from Pyeongchang county, South Korea.</title>
        <authorList>
            <person name="Trinh H.N."/>
        </authorList>
    </citation>
    <scope>NUCLEOTIDE SEQUENCE [LARGE SCALE GENOMIC DNA]</scope>
    <source>
        <strain evidence="5 6">PC14</strain>
    </source>
</reference>
<evidence type="ECO:0000313" key="6">
    <source>
        <dbReference type="Proteomes" id="UP001207742"/>
    </source>
</evidence>
<dbReference type="Proteomes" id="UP001207742">
    <property type="component" value="Unassembled WGS sequence"/>
</dbReference>
<dbReference type="GO" id="GO:0032259">
    <property type="term" value="P:methylation"/>
    <property type="evidence" value="ECO:0007669"/>
    <property type="project" value="UniProtKB-KW"/>
</dbReference>
<sequence length="250" mass="28178">MKNTERFSSRADNYVKYRPHYPVAMIAYLEKTTGLSRASIVADIGAGTGMAALPFLDNGNTVFAVEPNAAMQEAGTVAMQRYPNYKQITGTAERTSLPDASIDLIIAGTAFHWFDQQATKTEFRRIARKGAYTVLMWNVRRSELPFEKAYEQLLHQYGNNYKGMQHRNVGTLELASFFAPHEMLQHTIQNVQTFDFAGLKGRLLSSSYVPEAGEPAHAPMMKGLQELFEQYQANGTVQFHYETQLYTGRV</sequence>
<keyword evidence="2 5" id="KW-0489">Methyltransferase</keyword>
<protein>
    <submittedName>
        <fullName evidence="5">Class I SAM-dependent methyltransferase</fullName>
    </submittedName>
</protein>
<dbReference type="SUPFAM" id="SSF53335">
    <property type="entry name" value="S-adenosyl-L-methionine-dependent methyltransferases"/>
    <property type="match status" value="1"/>
</dbReference>
<feature type="domain" description="Methyltransferase type 11" evidence="4">
    <location>
        <begin position="43"/>
        <end position="134"/>
    </location>
</feature>
<keyword evidence="3" id="KW-0808">Transferase</keyword>
<dbReference type="PANTHER" id="PTHR44942:SF4">
    <property type="entry name" value="METHYLTRANSFERASE TYPE 11 DOMAIN-CONTAINING PROTEIN"/>
    <property type="match status" value="1"/>
</dbReference>
<dbReference type="RefSeq" id="WP_264732239.1">
    <property type="nucleotide sequence ID" value="NZ_JAPDNR010000001.1"/>
</dbReference>
<gene>
    <name evidence="5" type="ORF">OL497_17085</name>
</gene>
<evidence type="ECO:0000256" key="1">
    <source>
        <dbReference type="ARBA" id="ARBA00008361"/>
    </source>
</evidence>
<dbReference type="EMBL" id="JAPDNS010000002">
    <property type="protein sequence ID" value="MCW3485625.1"/>
    <property type="molecule type" value="Genomic_DNA"/>
</dbReference>
<organism evidence="5 6">
    <name type="scientific">Chitinophaga nivalis</name>
    <dbReference type="NCBI Taxonomy" id="2991709"/>
    <lineage>
        <taxon>Bacteria</taxon>
        <taxon>Pseudomonadati</taxon>
        <taxon>Bacteroidota</taxon>
        <taxon>Chitinophagia</taxon>
        <taxon>Chitinophagales</taxon>
        <taxon>Chitinophagaceae</taxon>
        <taxon>Chitinophaga</taxon>
    </lineage>
</organism>
<evidence type="ECO:0000256" key="3">
    <source>
        <dbReference type="ARBA" id="ARBA00022679"/>
    </source>
</evidence>
<evidence type="ECO:0000259" key="4">
    <source>
        <dbReference type="Pfam" id="PF08241"/>
    </source>
</evidence>
<comment type="similarity">
    <text evidence="1">Belongs to the methyltransferase superfamily.</text>
</comment>
<dbReference type="InterPro" id="IPR029063">
    <property type="entry name" value="SAM-dependent_MTases_sf"/>
</dbReference>
<dbReference type="GO" id="GO:0008168">
    <property type="term" value="F:methyltransferase activity"/>
    <property type="evidence" value="ECO:0007669"/>
    <property type="project" value="UniProtKB-KW"/>
</dbReference>